<dbReference type="PANTHER" id="PTHR10942">
    <property type="entry name" value="LEISHMANOLYSIN-LIKE PEPTIDASE"/>
    <property type="match status" value="1"/>
</dbReference>
<evidence type="ECO:0000256" key="10">
    <source>
        <dbReference type="RuleBase" id="RU366077"/>
    </source>
</evidence>
<comment type="similarity">
    <text evidence="1 10">Belongs to the peptidase M8 family.</text>
</comment>
<dbReference type="PRINTS" id="PR00782">
    <property type="entry name" value="LSHMANOLYSIN"/>
</dbReference>
<evidence type="ECO:0000313" key="11">
    <source>
        <dbReference type="EMBL" id="RCN25520.1"/>
    </source>
</evidence>
<dbReference type="GO" id="GO:0046872">
    <property type="term" value="F:metal ion binding"/>
    <property type="evidence" value="ECO:0007669"/>
    <property type="project" value="UniProtKB-KW"/>
</dbReference>
<organism evidence="11 12">
    <name type="scientific">Ancylostoma caninum</name>
    <name type="common">Dog hookworm</name>
    <dbReference type="NCBI Taxonomy" id="29170"/>
    <lineage>
        <taxon>Eukaryota</taxon>
        <taxon>Metazoa</taxon>
        <taxon>Ecdysozoa</taxon>
        <taxon>Nematoda</taxon>
        <taxon>Chromadorea</taxon>
        <taxon>Rhabditida</taxon>
        <taxon>Rhabditina</taxon>
        <taxon>Rhabditomorpha</taxon>
        <taxon>Strongyloidea</taxon>
        <taxon>Ancylostomatidae</taxon>
        <taxon>Ancylostomatinae</taxon>
        <taxon>Ancylostoma</taxon>
    </lineage>
</organism>
<evidence type="ECO:0000256" key="8">
    <source>
        <dbReference type="PIRSR" id="PIRSR601577-1"/>
    </source>
</evidence>
<proteinExistence type="inferred from homology"/>
<sequence length="281" mass="32313">MKANDISQWEATIKHELIHAFVFSTSLFPKYQLAKGPSKKIGSIVLVPGVIEQFTRLDWETAGGIVSHNVFMMVTPKVREEARNYFKCPDLEGAEIENQGAEGTAGCHWEKRVFENEAMSGVATQVYALSRLTLALFEDSGWYIVNYDKAEEMIWGHELGCNFAKQSCLTWMRKNQNNPYPFCTVLTDTRCSSNRKAKVRCNLFDATKNMSKEFDYNIPNLFMDKRKHPIHGYGHIETADYCPYYRVYGEFSTQDHGADTRCTYPDNMNYNNYSLETALLY</sequence>
<gene>
    <name evidence="11" type="ORF">ANCCAN_28767</name>
</gene>
<reference evidence="11 12" key="1">
    <citation type="submission" date="2014-10" db="EMBL/GenBank/DDBJ databases">
        <title>Draft genome of the hookworm Ancylostoma caninum.</title>
        <authorList>
            <person name="Mitreva M."/>
        </authorList>
    </citation>
    <scope>NUCLEOTIDE SEQUENCE [LARGE SCALE GENOMIC DNA]</scope>
    <source>
        <strain evidence="11 12">Baltimore</strain>
    </source>
</reference>
<keyword evidence="5 9" id="KW-0862">Zinc</keyword>
<dbReference type="Gene3D" id="3.90.132.10">
    <property type="entry name" value="Leishmanolysin , domain 2"/>
    <property type="match status" value="1"/>
</dbReference>
<feature type="active site" evidence="8">
    <location>
        <position position="16"/>
    </location>
</feature>
<evidence type="ECO:0000256" key="3">
    <source>
        <dbReference type="ARBA" id="ARBA00022723"/>
    </source>
</evidence>
<evidence type="ECO:0000256" key="2">
    <source>
        <dbReference type="ARBA" id="ARBA00022670"/>
    </source>
</evidence>
<dbReference type="EC" id="3.4.24.-" evidence="10"/>
<evidence type="ECO:0000256" key="5">
    <source>
        <dbReference type="ARBA" id="ARBA00022833"/>
    </source>
</evidence>
<dbReference type="STRING" id="29170.A0A368F3D3"/>
<name>A0A368F3D3_ANCCA</name>
<dbReference type="GO" id="GO:0004222">
    <property type="term" value="F:metalloendopeptidase activity"/>
    <property type="evidence" value="ECO:0007669"/>
    <property type="project" value="UniProtKB-UniRule"/>
</dbReference>
<keyword evidence="3 9" id="KW-0479">Metal-binding</keyword>
<evidence type="ECO:0000256" key="4">
    <source>
        <dbReference type="ARBA" id="ARBA00022801"/>
    </source>
</evidence>
<dbReference type="Gene3D" id="2.10.55.10">
    <property type="entry name" value="Leishmanolysin domain 3"/>
    <property type="match status" value="1"/>
</dbReference>
<keyword evidence="12" id="KW-1185">Reference proteome</keyword>
<keyword evidence="4 10" id="KW-0378">Hydrolase</keyword>
<protein>
    <recommendedName>
        <fullName evidence="7 10">Leishmanolysin-like peptidase</fullName>
        <ecNumber evidence="10">3.4.24.-</ecNumber>
    </recommendedName>
</protein>
<feature type="binding site" evidence="9">
    <location>
        <position position="19"/>
    </location>
    <ligand>
        <name>Zn(2+)</name>
        <dbReference type="ChEBI" id="CHEBI:29105"/>
        <note>catalytic</note>
    </ligand>
</feature>
<accession>A0A368F3D3</accession>
<dbReference type="GO" id="GO:0006508">
    <property type="term" value="P:proteolysis"/>
    <property type="evidence" value="ECO:0007669"/>
    <property type="project" value="UniProtKB-KW"/>
</dbReference>
<dbReference type="OrthoDB" id="5856025at2759"/>
<feature type="binding site" evidence="9">
    <location>
        <position position="15"/>
    </location>
    <ligand>
        <name>Zn(2+)</name>
        <dbReference type="ChEBI" id="CHEBI:29105"/>
        <note>catalytic</note>
    </ligand>
</feature>
<keyword evidence="6 9" id="KW-0482">Metalloprotease</keyword>
<dbReference type="PANTHER" id="PTHR10942:SF0">
    <property type="entry name" value="LEISHMANOLYSIN-LIKE PEPTIDASE"/>
    <property type="match status" value="1"/>
</dbReference>
<feature type="binding site" evidence="9">
    <location>
        <position position="108"/>
    </location>
    <ligand>
        <name>Zn(2+)</name>
        <dbReference type="ChEBI" id="CHEBI:29105"/>
        <note>catalytic</note>
    </ligand>
</feature>
<evidence type="ECO:0000256" key="1">
    <source>
        <dbReference type="ARBA" id="ARBA00005860"/>
    </source>
</evidence>
<comment type="cofactor">
    <cofactor evidence="9 10">
        <name>Zn(2+)</name>
        <dbReference type="ChEBI" id="CHEBI:29105"/>
    </cofactor>
    <text evidence="9 10">Binds 1 zinc ion per subunit.</text>
</comment>
<dbReference type="GO" id="GO:0007155">
    <property type="term" value="P:cell adhesion"/>
    <property type="evidence" value="ECO:0007669"/>
    <property type="project" value="InterPro"/>
</dbReference>
<dbReference type="GO" id="GO:0005737">
    <property type="term" value="C:cytoplasm"/>
    <property type="evidence" value="ECO:0007669"/>
    <property type="project" value="TreeGrafter"/>
</dbReference>
<evidence type="ECO:0000256" key="7">
    <source>
        <dbReference type="ARBA" id="ARBA00039717"/>
    </source>
</evidence>
<dbReference type="InterPro" id="IPR001577">
    <property type="entry name" value="Peptidase_M8"/>
</dbReference>
<evidence type="ECO:0000256" key="6">
    <source>
        <dbReference type="ARBA" id="ARBA00023049"/>
    </source>
</evidence>
<dbReference type="Proteomes" id="UP000252519">
    <property type="component" value="Unassembled WGS sequence"/>
</dbReference>
<dbReference type="EMBL" id="JOJR01011521">
    <property type="protein sequence ID" value="RCN25520.1"/>
    <property type="molecule type" value="Genomic_DNA"/>
</dbReference>
<dbReference type="FunFam" id="3.90.132.10:FF:000001">
    <property type="entry name" value="leishmanolysin-like peptidase isoform X2"/>
    <property type="match status" value="1"/>
</dbReference>
<evidence type="ECO:0000256" key="9">
    <source>
        <dbReference type="PIRSR" id="PIRSR601577-2"/>
    </source>
</evidence>
<comment type="caution">
    <text evidence="11">The sequence shown here is derived from an EMBL/GenBank/DDBJ whole genome shotgun (WGS) entry which is preliminary data.</text>
</comment>
<dbReference type="AlphaFoldDB" id="A0A368F3D3"/>
<keyword evidence="2 10" id="KW-0645">Protease</keyword>
<dbReference type="SUPFAM" id="SSF55486">
    <property type="entry name" value="Metalloproteases ('zincins'), catalytic domain"/>
    <property type="match status" value="1"/>
</dbReference>
<dbReference type="Pfam" id="PF01457">
    <property type="entry name" value="Peptidase_M8"/>
    <property type="match status" value="1"/>
</dbReference>
<evidence type="ECO:0000313" key="12">
    <source>
        <dbReference type="Proteomes" id="UP000252519"/>
    </source>
</evidence>
<dbReference type="GO" id="GO:0016020">
    <property type="term" value="C:membrane"/>
    <property type="evidence" value="ECO:0007669"/>
    <property type="project" value="InterPro"/>
</dbReference>